<dbReference type="InterPro" id="IPR002994">
    <property type="entry name" value="Surf1/Shy1"/>
</dbReference>
<reference evidence="7 8" key="1">
    <citation type="submission" date="2019-08" db="EMBL/GenBank/DDBJ databases">
        <title>Parahaliea maris sp. nov., isolated from the surface seawater.</title>
        <authorList>
            <person name="Liu Y."/>
        </authorList>
    </citation>
    <scope>NUCLEOTIDE SEQUENCE [LARGE SCALE GENOMIC DNA]</scope>
    <source>
        <strain evidence="7 8">S2-26</strain>
    </source>
</reference>
<dbReference type="EMBL" id="VRYZ01000003">
    <property type="protein sequence ID" value="TXS92312.1"/>
    <property type="molecule type" value="Genomic_DNA"/>
</dbReference>
<dbReference type="InterPro" id="IPR045214">
    <property type="entry name" value="Surf1/Surf4"/>
</dbReference>
<evidence type="ECO:0000313" key="8">
    <source>
        <dbReference type="Proteomes" id="UP000321933"/>
    </source>
</evidence>
<evidence type="ECO:0000256" key="6">
    <source>
        <dbReference type="RuleBase" id="RU363076"/>
    </source>
</evidence>
<comment type="similarity">
    <text evidence="2 6">Belongs to the SURF1 family.</text>
</comment>
<evidence type="ECO:0000256" key="5">
    <source>
        <dbReference type="ARBA" id="ARBA00023136"/>
    </source>
</evidence>
<dbReference type="OrthoDB" id="9789940at2"/>
<dbReference type="PROSITE" id="PS50895">
    <property type="entry name" value="SURF1"/>
    <property type="match status" value="1"/>
</dbReference>
<keyword evidence="5 6" id="KW-0472">Membrane</keyword>
<dbReference type="AlphaFoldDB" id="A0A5C8ZXJ2"/>
<evidence type="ECO:0000256" key="2">
    <source>
        <dbReference type="ARBA" id="ARBA00007165"/>
    </source>
</evidence>
<dbReference type="PANTHER" id="PTHR23427">
    <property type="entry name" value="SURFEIT LOCUS PROTEIN"/>
    <property type="match status" value="1"/>
</dbReference>
<keyword evidence="4 6" id="KW-1133">Transmembrane helix</keyword>
<dbReference type="RefSeq" id="WP_148063689.1">
    <property type="nucleotide sequence ID" value="NZ_VRYZ01000003.1"/>
</dbReference>
<dbReference type="PANTHER" id="PTHR23427:SF2">
    <property type="entry name" value="SURFEIT LOCUS PROTEIN 1"/>
    <property type="match status" value="1"/>
</dbReference>
<keyword evidence="3 6" id="KW-0812">Transmembrane</keyword>
<dbReference type="Proteomes" id="UP000321933">
    <property type="component" value="Unassembled WGS sequence"/>
</dbReference>
<feature type="transmembrane region" description="Helical" evidence="6">
    <location>
        <begin position="222"/>
        <end position="241"/>
    </location>
</feature>
<feature type="transmembrane region" description="Helical" evidence="6">
    <location>
        <begin position="12"/>
        <end position="32"/>
    </location>
</feature>
<organism evidence="7 8">
    <name type="scientific">Parahaliea aestuarii</name>
    <dbReference type="NCBI Taxonomy" id="1852021"/>
    <lineage>
        <taxon>Bacteria</taxon>
        <taxon>Pseudomonadati</taxon>
        <taxon>Pseudomonadota</taxon>
        <taxon>Gammaproteobacteria</taxon>
        <taxon>Cellvibrionales</taxon>
        <taxon>Halieaceae</taxon>
        <taxon>Parahaliea</taxon>
    </lineage>
</organism>
<evidence type="ECO:0000313" key="7">
    <source>
        <dbReference type="EMBL" id="TXS92312.1"/>
    </source>
</evidence>
<name>A0A5C8ZXJ2_9GAMM</name>
<evidence type="ECO:0000256" key="1">
    <source>
        <dbReference type="ARBA" id="ARBA00004370"/>
    </source>
</evidence>
<evidence type="ECO:0000256" key="4">
    <source>
        <dbReference type="ARBA" id="ARBA00022989"/>
    </source>
</evidence>
<evidence type="ECO:0000256" key="3">
    <source>
        <dbReference type="ARBA" id="ARBA00022692"/>
    </source>
</evidence>
<keyword evidence="8" id="KW-1185">Reference proteome</keyword>
<comment type="subcellular location">
    <subcellularLocation>
        <location evidence="6">Cell membrane</location>
        <topology evidence="6">Multi-pass membrane protein</topology>
    </subcellularLocation>
    <subcellularLocation>
        <location evidence="1">Membrane</location>
    </subcellularLocation>
</comment>
<gene>
    <name evidence="7" type="ORF">FVW59_07760</name>
</gene>
<proteinExistence type="inferred from homology"/>
<accession>A0A5C8ZXJ2</accession>
<dbReference type="GO" id="GO:0005886">
    <property type="term" value="C:plasma membrane"/>
    <property type="evidence" value="ECO:0007669"/>
    <property type="project" value="UniProtKB-SubCell"/>
</dbReference>
<dbReference type="Pfam" id="PF02104">
    <property type="entry name" value="SURF1"/>
    <property type="match status" value="1"/>
</dbReference>
<protein>
    <recommendedName>
        <fullName evidence="6">SURF1-like protein</fullName>
    </recommendedName>
</protein>
<dbReference type="CDD" id="cd06662">
    <property type="entry name" value="SURF1"/>
    <property type="match status" value="1"/>
</dbReference>
<keyword evidence="6" id="KW-1003">Cell membrane</keyword>
<comment type="caution">
    <text evidence="7">The sequence shown here is derived from an EMBL/GenBank/DDBJ whole genome shotgun (WGS) entry which is preliminary data.</text>
</comment>
<sequence>MVQAQRLQFDLEWRTTLFTALLLPLLIGLGFWQLERADEKRALAQTFDERRALAPADIATLWQASADELAYRPALARGEFDPRRYLLLDNRVRQGRFGYEVIALFHLGDGSGRSLLVNRGWVAGDPARRTLPRVELSTGPQVIRGTIYVAPDEPYLLGEQSLNGDWPLVVQALEAPGFAAALGARLDREVFPWSLRLGPEEPAALAAEWPLVNASPAKHTGYAVQWFCMALALVILFLLRSSNIWQWLRRREILEN</sequence>